<dbReference type="InterPro" id="IPR040128">
    <property type="entry name" value="T25E4.2-like"/>
</dbReference>
<organism evidence="3 4">
    <name type="scientific">Necator americanus</name>
    <name type="common">Human hookworm</name>
    <dbReference type="NCBI Taxonomy" id="51031"/>
    <lineage>
        <taxon>Eukaryota</taxon>
        <taxon>Metazoa</taxon>
        <taxon>Ecdysozoa</taxon>
        <taxon>Nematoda</taxon>
        <taxon>Chromadorea</taxon>
        <taxon>Rhabditida</taxon>
        <taxon>Rhabditina</taxon>
        <taxon>Rhabditomorpha</taxon>
        <taxon>Strongyloidea</taxon>
        <taxon>Ancylostomatidae</taxon>
        <taxon>Bunostominae</taxon>
        <taxon>Necator</taxon>
    </lineage>
</organism>
<dbReference type="PANTHER" id="PTHR22714">
    <property type="entry name" value="PROTEIN CBG02446-RELATED"/>
    <property type="match status" value="1"/>
</dbReference>
<keyword evidence="1" id="KW-0812">Transmembrane</keyword>
<dbReference type="PANTHER" id="PTHR22714:SF8">
    <property type="entry name" value="PROTEIN CBG02446"/>
    <property type="match status" value="1"/>
</dbReference>
<evidence type="ECO:0000256" key="1">
    <source>
        <dbReference type="SAM" id="Phobius"/>
    </source>
</evidence>
<dbReference type="EMBL" id="JAVFWL010000002">
    <property type="protein sequence ID" value="KAK6738252.1"/>
    <property type="molecule type" value="Genomic_DNA"/>
</dbReference>
<keyword evidence="1" id="KW-1133">Transmembrane helix</keyword>
<dbReference type="InterPro" id="IPR001638">
    <property type="entry name" value="Solute-binding_3/MltF_N"/>
</dbReference>
<evidence type="ECO:0000259" key="2">
    <source>
        <dbReference type="Pfam" id="PF00497"/>
    </source>
</evidence>
<gene>
    <name evidence="3" type="primary">Necator_chrII.g8185</name>
    <name evidence="3" type="ORF">RB195_020391</name>
</gene>
<dbReference type="Pfam" id="PF00497">
    <property type="entry name" value="SBP_bac_3"/>
    <property type="match status" value="1"/>
</dbReference>
<evidence type="ECO:0000313" key="4">
    <source>
        <dbReference type="Proteomes" id="UP001303046"/>
    </source>
</evidence>
<keyword evidence="4" id="KW-1185">Reference proteome</keyword>
<proteinExistence type="predicted"/>
<evidence type="ECO:0000313" key="3">
    <source>
        <dbReference type="EMBL" id="KAK6738252.1"/>
    </source>
</evidence>
<feature type="transmembrane region" description="Helical" evidence="1">
    <location>
        <begin position="212"/>
        <end position="232"/>
    </location>
</feature>
<feature type="transmembrane region" description="Helical" evidence="1">
    <location>
        <begin position="160"/>
        <end position="178"/>
    </location>
</feature>
<feature type="domain" description="Solute-binding protein family 3/N-terminal" evidence="2">
    <location>
        <begin position="87"/>
        <end position="372"/>
    </location>
</feature>
<sequence length="486" mass="55893">MTGGSSITGDRYVCSAYNQYSLIKCARFRLSYVGQARQDTVQSRLNVDPLRSTMHPIYNLTAVGLRSDFPYVNLNSRCIRIDCPYPGAEVEFLQMVLRLSNATATLIPREMSTDEMINMLGNGTADITIFSLIQKPERMKKVEFTMPIGYIYTGYFIKEALTLLILTSLSVATLLYCYSRIFNSTNLSLTRFMMATFKPLLKQFQLNVNGPTCVRILACAWLWFCFTVIVHYEAKLRSVFTLTRICGTLFTDLDGAMDAIEGHGWKMIIQKGGYSPFWYCNPDQCARLRRLQSRDLVQESTDDVMTVLSHDRQFVFSALTDDLAPYPMSIIDDRRRLLFVRDEFMTPQLLAYAIRKGMPTVLRRKLNSAIALTRPSFATIRGRYQKPYERFDGTDKFQQETALTLDHFSVLLEVSSKAYLAAFVIFISELLYFRYGHILQRYVHIGREKINIFISPETEITAKIKAEKCLKSFKYEQSKRVLGNQQ</sequence>
<dbReference type="Proteomes" id="UP001303046">
    <property type="component" value="Unassembled WGS sequence"/>
</dbReference>
<comment type="caution">
    <text evidence="3">The sequence shown here is derived from an EMBL/GenBank/DDBJ whole genome shotgun (WGS) entry which is preliminary data.</text>
</comment>
<protein>
    <recommendedName>
        <fullName evidence="2">Solute-binding protein family 3/N-terminal domain-containing protein</fullName>
    </recommendedName>
</protein>
<dbReference type="Gene3D" id="3.40.190.10">
    <property type="entry name" value="Periplasmic binding protein-like II"/>
    <property type="match status" value="1"/>
</dbReference>
<reference evidence="3 4" key="1">
    <citation type="submission" date="2023-08" db="EMBL/GenBank/DDBJ databases">
        <title>A Necator americanus chromosomal reference genome.</title>
        <authorList>
            <person name="Ilik V."/>
            <person name="Petrzelkova K.J."/>
            <person name="Pardy F."/>
            <person name="Fuh T."/>
            <person name="Niatou-Singa F.S."/>
            <person name="Gouil Q."/>
            <person name="Baker L."/>
            <person name="Ritchie M.E."/>
            <person name="Jex A.R."/>
            <person name="Gazzola D."/>
            <person name="Li H."/>
            <person name="Toshio Fujiwara R."/>
            <person name="Zhan B."/>
            <person name="Aroian R.V."/>
            <person name="Pafco B."/>
            <person name="Schwarz E.M."/>
        </authorList>
    </citation>
    <scope>NUCLEOTIDE SEQUENCE [LARGE SCALE GENOMIC DNA]</scope>
    <source>
        <strain evidence="3 4">Aroian</strain>
        <tissue evidence="3">Whole animal</tissue>
    </source>
</reference>
<accession>A0ABR1CKG5</accession>
<keyword evidence="1" id="KW-0472">Membrane</keyword>
<dbReference type="SUPFAM" id="SSF53850">
    <property type="entry name" value="Periplasmic binding protein-like II"/>
    <property type="match status" value="1"/>
</dbReference>
<name>A0ABR1CKG5_NECAM</name>